<dbReference type="SUPFAM" id="SSF51230">
    <property type="entry name" value="Single hybrid motif"/>
    <property type="match status" value="1"/>
</dbReference>
<name>A0ABY9EC76_9GAMM</name>
<evidence type="ECO:0000256" key="1">
    <source>
        <dbReference type="SAM" id="SignalP"/>
    </source>
</evidence>
<keyword evidence="3" id="KW-1185">Reference proteome</keyword>
<reference evidence="2 3" key="1">
    <citation type="submission" date="2022-05" db="EMBL/GenBank/DDBJ databases">
        <title>Microbulbifer sp. nov., isolated from sponge.</title>
        <authorList>
            <person name="Gao L."/>
        </authorList>
    </citation>
    <scope>NUCLEOTIDE SEQUENCE [LARGE SCALE GENOMIC DNA]</scope>
    <source>
        <strain evidence="2 3">MI-G</strain>
    </source>
</reference>
<evidence type="ECO:0000313" key="3">
    <source>
        <dbReference type="Proteomes" id="UP001321520"/>
    </source>
</evidence>
<dbReference type="InterPro" id="IPR011053">
    <property type="entry name" value="Single_hybrid_motif"/>
</dbReference>
<keyword evidence="1" id="KW-0732">Signal</keyword>
<dbReference type="RefSeq" id="WP_301416366.1">
    <property type="nucleotide sequence ID" value="NZ_CP098023.1"/>
</dbReference>
<gene>
    <name evidence="2" type="ORF">M8T91_02100</name>
</gene>
<organism evidence="2 3">
    <name type="scientific">Microbulbifer spongiae</name>
    <dbReference type="NCBI Taxonomy" id="2944933"/>
    <lineage>
        <taxon>Bacteria</taxon>
        <taxon>Pseudomonadati</taxon>
        <taxon>Pseudomonadota</taxon>
        <taxon>Gammaproteobacteria</taxon>
        <taxon>Cellvibrionales</taxon>
        <taxon>Microbulbiferaceae</taxon>
        <taxon>Microbulbifer</taxon>
    </lineage>
</organism>
<feature type="signal peptide" evidence="1">
    <location>
        <begin position="1"/>
        <end position="21"/>
    </location>
</feature>
<feature type="chain" id="PRO_5045112096" evidence="1">
    <location>
        <begin position="22"/>
        <end position="132"/>
    </location>
</feature>
<proteinExistence type="predicted"/>
<dbReference type="EMBL" id="CP098023">
    <property type="protein sequence ID" value="WKD50247.1"/>
    <property type="molecule type" value="Genomic_DNA"/>
</dbReference>
<protein>
    <submittedName>
        <fullName evidence="2">Uncharacterized protein</fullName>
    </submittedName>
</protein>
<sequence>MKSILLFLVFLSIGGLTPVQAAETPALGEIAGLLYTGQGHSNTSRTGTAQIHPREWVQLLVNHGDIVEKGQRLAVYKSSKGRAVIEYIASRSGRVMVHSRAALDSLDTILEIITVSHEDYCAVEDCTLAEPE</sequence>
<accession>A0ABY9EC76</accession>
<dbReference type="Proteomes" id="UP001321520">
    <property type="component" value="Chromosome"/>
</dbReference>
<evidence type="ECO:0000313" key="2">
    <source>
        <dbReference type="EMBL" id="WKD50247.1"/>
    </source>
</evidence>